<keyword evidence="3" id="KW-1185">Reference proteome</keyword>
<comment type="caution">
    <text evidence="2">The sequence shown here is derived from an EMBL/GenBank/DDBJ whole genome shotgun (WGS) entry which is preliminary data.</text>
</comment>
<dbReference type="SUPFAM" id="SSF54427">
    <property type="entry name" value="NTF2-like"/>
    <property type="match status" value="1"/>
</dbReference>
<protein>
    <recommendedName>
        <fullName evidence="4">NTF2-like N-terminal transpeptidase domain-containing protein</fullName>
    </recommendedName>
</protein>
<accession>A0ABW0LLX0</accession>
<evidence type="ECO:0000313" key="2">
    <source>
        <dbReference type="EMBL" id="MFC5466316.1"/>
    </source>
</evidence>
<organism evidence="2 3">
    <name type="scientific">Lederbergia graminis</name>
    <dbReference type="NCBI Taxonomy" id="735518"/>
    <lineage>
        <taxon>Bacteria</taxon>
        <taxon>Bacillati</taxon>
        <taxon>Bacillota</taxon>
        <taxon>Bacilli</taxon>
        <taxon>Bacillales</taxon>
        <taxon>Bacillaceae</taxon>
        <taxon>Lederbergia</taxon>
    </lineage>
</organism>
<reference evidence="3" key="1">
    <citation type="journal article" date="2019" name="Int. J. Syst. Evol. Microbiol.">
        <title>The Global Catalogue of Microorganisms (GCM) 10K type strain sequencing project: providing services to taxonomists for standard genome sequencing and annotation.</title>
        <authorList>
            <consortium name="The Broad Institute Genomics Platform"/>
            <consortium name="The Broad Institute Genome Sequencing Center for Infectious Disease"/>
            <person name="Wu L."/>
            <person name="Ma J."/>
        </authorList>
    </citation>
    <scope>NUCLEOTIDE SEQUENCE [LARGE SCALE GENOMIC DNA]</scope>
    <source>
        <strain evidence="3">CGMCC 1.12237</strain>
    </source>
</reference>
<gene>
    <name evidence="2" type="ORF">ACFPM4_16475</name>
</gene>
<dbReference type="EMBL" id="JBHSMC010000025">
    <property type="protein sequence ID" value="MFC5466316.1"/>
    <property type="molecule type" value="Genomic_DNA"/>
</dbReference>
<feature type="transmembrane region" description="Helical" evidence="1">
    <location>
        <begin position="12"/>
        <end position="32"/>
    </location>
</feature>
<dbReference type="RefSeq" id="WP_382354174.1">
    <property type="nucleotide sequence ID" value="NZ_JBHSMC010000025.1"/>
</dbReference>
<proteinExistence type="predicted"/>
<keyword evidence="1" id="KW-1133">Transmembrane helix</keyword>
<dbReference type="Proteomes" id="UP001596147">
    <property type="component" value="Unassembled WGS sequence"/>
</dbReference>
<evidence type="ECO:0000256" key="1">
    <source>
        <dbReference type="SAM" id="Phobius"/>
    </source>
</evidence>
<keyword evidence="1" id="KW-0812">Transmembrane</keyword>
<name>A0ABW0LLX0_9BACI</name>
<sequence length="161" mass="19565">MFAYYRYKKTTLIFVLVLIISIFFCFMIISFITCKPTDEVKKVVTEFYTLEQQGMYSSSWMLFHPIMQEKFKKPHYIQDRAHVFMNHFGVETFSFTIEEPEKLETWRITSDSPTFEDVYKVKVTQTYESKYGNLQILQDVIVIQEEDQWKIAWDYQFHHKE</sequence>
<evidence type="ECO:0000313" key="3">
    <source>
        <dbReference type="Proteomes" id="UP001596147"/>
    </source>
</evidence>
<evidence type="ECO:0008006" key="4">
    <source>
        <dbReference type="Google" id="ProtNLM"/>
    </source>
</evidence>
<dbReference type="Gene3D" id="3.10.450.100">
    <property type="entry name" value="NTF2-like, domain 1"/>
    <property type="match status" value="1"/>
</dbReference>
<dbReference type="InterPro" id="IPR032710">
    <property type="entry name" value="NTF2-like_dom_sf"/>
</dbReference>
<keyword evidence="1" id="KW-0472">Membrane</keyword>